<dbReference type="Gene3D" id="3.15.20.10">
    <property type="entry name" value="Bactericidal permeability-increasing protein, domain 2"/>
    <property type="match status" value="1"/>
</dbReference>
<reference evidence="2" key="2">
    <citation type="submission" date="2011-08" db="EMBL/GenBank/DDBJ databases">
        <authorList>
            <person name="Aslett M."/>
        </authorList>
    </citation>
    <scope>NUCLEOTIDE SEQUENCE</scope>
    <source>
        <strain evidence="2">Y486</strain>
    </source>
</reference>
<proteinExistence type="predicted"/>
<dbReference type="EMBL" id="HE578917">
    <property type="protein sequence ID" value="CCD21859.1"/>
    <property type="molecule type" value="Genomic_DNA"/>
</dbReference>
<reference evidence="2" key="1">
    <citation type="submission" date="2011-08" db="EMBL/GenBank/DDBJ databases">
        <title>Alternative modes of VSG evolution in African trypanosomes.</title>
        <authorList>
            <person name="Jackson A.P."/>
            <person name="Hertz-Fowler C."/>
            <person name="Berriman M."/>
        </authorList>
    </citation>
    <scope>NUCLEOTIDE SEQUENCE</scope>
    <source>
        <strain evidence="2">Y486</strain>
    </source>
</reference>
<evidence type="ECO:0000313" key="2">
    <source>
        <dbReference type="EMBL" id="CCD21859.1"/>
    </source>
</evidence>
<sequence>MLQSFCVQLCLVVLVVCLLYGLLNATVSYVCPDTASFSLARLPALVLKLLNFTINEPLIEHLTLEILAAFNKHSISFSAPKQAVSVPLVVGIATSEVHLEGLYIEGMKVKMSDANKLEVSIRSVTAIVPETNYTATIPKAGIDFLLGLFTQLASTASFVVSRPTPIPLSSSTFWMIPATNQRLMLETSVQLGVLNLGVCSDDSSLRGRVSTLSLELSFLIAGIAQSIIPERVKSVVVMVNDILGTSPIVAAELRDENAHMADSTIILAVSTATEMLRATEEDASHEYSQFRNDFFVTASLAGLNNVLDFILSKSTVSLSVSIPAAHNSSLLENVYPNVYNLCPGCLLELVFTPSGSVCPEPMGKDGISVFCIDVPVGLAMLSGGAAVHDVLSLRLNVTAGVAGLTLEQGNRVRFTLARVVFTVNVLTSAIETPHAESLEGSMRPFSRSVVLPHFNNHIKSISIPFNTSNLCSSVSRTYG</sequence>
<feature type="signal peptide" evidence="1">
    <location>
        <begin position="1"/>
        <end position="25"/>
    </location>
</feature>
<dbReference type="AlphaFoldDB" id="G0W2W8"/>
<evidence type="ECO:0000256" key="1">
    <source>
        <dbReference type="SAM" id="SignalP"/>
    </source>
</evidence>
<keyword evidence="1" id="KW-0732">Signal</keyword>
<dbReference type="GO" id="GO:0008289">
    <property type="term" value="F:lipid binding"/>
    <property type="evidence" value="ECO:0007669"/>
    <property type="project" value="InterPro"/>
</dbReference>
<dbReference type="SUPFAM" id="SSF55394">
    <property type="entry name" value="Bactericidal permeability-increasing protein, BPI"/>
    <property type="match status" value="1"/>
</dbReference>
<accession>G0W2W8</accession>
<feature type="chain" id="PRO_5003410723" evidence="1">
    <location>
        <begin position="26"/>
        <end position="479"/>
    </location>
</feature>
<protein>
    <submittedName>
        <fullName evidence="2">ESAG5-like</fullName>
    </submittedName>
</protein>
<organism evidence="2">
    <name type="scientific">Trypanosoma vivax (strain Y486)</name>
    <dbReference type="NCBI Taxonomy" id="1055687"/>
    <lineage>
        <taxon>Eukaryota</taxon>
        <taxon>Discoba</taxon>
        <taxon>Euglenozoa</taxon>
        <taxon>Kinetoplastea</taxon>
        <taxon>Metakinetoplastina</taxon>
        <taxon>Trypanosomatida</taxon>
        <taxon>Trypanosomatidae</taxon>
        <taxon>Trypanosoma</taxon>
        <taxon>Duttonella</taxon>
    </lineage>
</organism>
<name>G0W2W8_TRYVY</name>
<gene>
    <name evidence="2" type="ORF">TVY486_BAC49D22_002</name>
</gene>
<dbReference type="InterPro" id="IPR017943">
    <property type="entry name" value="Bactericidal_perm-incr_a/b_dom"/>
</dbReference>